<dbReference type="GO" id="GO:0016787">
    <property type="term" value="F:hydrolase activity"/>
    <property type="evidence" value="ECO:0007669"/>
    <property type="project" value="UniProtKB-KW"/>
</dbReference>
<dbReference type="Gene3D" id="3.40.50.10810">
    <property type="entry name" value="Tandem AAA-ATPase domain"/>
    <property type="match status" value="1"/>
</dbReference>
<dbReference type="GO" id="GO:0003678">
    <property type="term" value="F:DNA helicase activity"/>
    <property type="evidence" value="ECO:0007669"/>
    <property type="project" value="UniProtKB-EC"/>
</dbReference>
<dbReference type="Gene3D" id="2.170.16.10">
    <property type="entry name" value="Hedgehog/Intein (Hint) domain"/>
    <property type="match status" value="1"/>
</dbReference>
<dbReference type="SUPFAM" id="SSF51294">
    <property type="entry name" value="Hedgehog/intein (Hint) domain"/>
    <property type="match status" value="1"/>
</dbReference>
<dbReference type="SUPFAM" id="SSF54160">
    <property type="entry name" value="Chromo domain-like"/>
    <property type="match status" value="2"/>
</dbReference>
<feature type="region of interest" description="Disordered" evidence="4">
    <location>
        <begin position="23"/>
        <end position="51"/>
    </location>
</feature>
<dbReference type="SMART" id="SM00298">
    <property type="entry name" value="CHROMO"/>
    <property type="match status" value="2"/>
</dbReference>
<dbReference type="SUPFAM" id="SSF52540">
    <property type="entry name" value="P-loop containing nucleoside triphosphate hydrolases"/>
    <property type="match status" value="1"/>
</dbReference>
<sequence length="519" mass="59921">MMSLDDESSELYPNKPAFRTVRFVKGRLRPKADSENDIGSSNSTSEESVSLPDIPHDVSVVKLVIERLLATRFSSQHDSTLSLEQFPEMNPKVVDAFEQEKRSPLHSTPYLPSAARNTFQNSLDPESTSNTPFDDTSVGSLFHPIPFPSQEQLDADPAKLEYLVKWKNLSYIHCSWITSDEFFVEDQCRAIYKRFLKTITTQIAEVEMMKSPDRVQEMEDEYEPFPPEYLEVDRILDVFEPPPLSSTENNDTDDTINKPHTPMKQYLVKWKALAYTDSTWEIESDISSSDKILQFYTIRNSPVIDNSVQPVYHDPTNPRFQMKQTWKRSPLYKNGHELRDYQVDGLNWMLFNWYQGRNSILADEMGLGKAQPLTAKVLTPTGWVTMGELKEGDEVIAAMTGKATKVERIFPQGMKTIFEVTFSDGSRTECTDEHLWSVFEVVHEQDGMKTLPLHSFQHSLFDTHETPRFYVPTHSPIDIYECQHVTTLLFIHHRQKPYFTSIFCEHLQQSGRKTYPSQE</sequence>
<keyword evidence="6" id="KW-0378">Hydrolase</keyword>
<dbReference type="EC" id="3.6.4.12" evidence="6"/>
<name>A0ABQ9YJH8_9EUKA</name>
<organism evidence="6 7">
    <name type="scientific">Blattamonas nauphoetae</name>
    <dbReference type="NCBI Taxonomy" id="2049346"/>
    <lineage>
        <taxon>Eukaryota</taxon>
        <taxon>Metamonada</taxon>
        <taxon>Preaxostyla</taxon>
        <taxon>Oxymonadida</taxon>
        <taxon>Blattamonas</taxon>
    </lineage>
</organism>
<dbReference type="PANTHER" id="PTHR45623">
    <property type="entry name" value="CHROMODOMAIN-HELICASE-DNA-BINDING PROTEIN 3-RELATED-RELATED"/>
    <property type="match status" value="1"/>
</dbReference>
<dbReference type="PANTHER" id="PTHR45623:SF11">
    <property type="entry name" value="KISMET, ISOFORM C"/>
    <property type="match status" value="1"/>
</dbReference>
<keyword evidence="3" id="KW-0539">Nucleus</keyword>
<dbReference type="InterPro" id="IPR036844">
    <property type="entry name" value="Hint_dom_sf"/>
</dbReference>
<feature type="compositionally biased region" description="Low complexity" evidence="4">
    <location>
        <begin position="40"/>
        <end position="50"/>
    </location>
</feature>
<evidence type="ECO:0000256" key="4">
    <source>
        <dbReference type="SAM" id="MobiDB-lite"/>
    </source>
</evidence>
<dbReference type="InterPro" id="IPR016197">
    <property type="entry name" value="Chromo-like_dom_sf"/>
</dbReference>
<accession>A0ABQ9YJH8</accession>
<dbReference type="Gene3D" id="2.40.50.40">
    <property type="match status" value="2"/>
</dbReference>
<evidence type="ECO:0000256" key="2">
    <source>
        <dbReference type="ARBA" id="ARBA00022840"/>
    </source>
</evidence>
<dbReference type="InterPro" id="IPR027417">
    <property type="entry name" value="P-loop_NTPase"/>
</dbReference>
<dbReference type="Pfam" id="PF00385">
    <property type="entry name" value="Chromo"/>
    <property type="match status" value="1"/>
</dbReference>
<evidence type="ECO:0000259" key="5">
    <source>
        <dbReference type="PROSITE" id="PS50013"/>
    </source>
</evidence>
<comment type="caution">
    <text evidence="6">The sequence shown here is derived from an EMBL/GenBank/DDBJ whole genome shotgun (WGS) entry which is preliminary data.</text>
</comment>
<dbReference type="PROSITE" id="PS50013">
    <property type="entry name" value="CHROMO_2"/>
    <property type="match status" value="2"/>
</dbReference>
<gene>
    <name evidence="6" type="ORF">BLNAU_988</name>
</gene>
<keyword evidence="2" id="KW-0067">ATP-binding</keyword>
<keyword evidence="7" id="KW-1185">Reference proteome</keyword>
<evidence type="ECO:0000256" key="3">
    <source>
        <dbReference type="ARBA" id="ARBA00023242"/>
    </source>
</evidence>
<reference evidence="6 7" key="1">
    <citation type="journal article" date="2022" name="bioRxiv">
        <title>Genomics of Preaxostyla Flagellates Illuminates Evolutionary Transitions and the Path Towards Mitochondrial Loss.</title>
        <authorList>
            <person name="Novak L.V.F."/>
            <person name="Treitli S.C."/>
            <person name="Pyrih J."/>
            <person name="Halakuc P."/>
            <person name="Pipaliya S.V."/>
            <person name="Vacek V."/>
            <person name="Brzon O."/>
            <person name="Soukal P."/>
            <person name="Eme L."/>
            <person name="Dacks J.B."/>
            <person name="Karnkowska A."/>
            <person name="Elias M."/>
            <person name="Hampl V."/>
        </authorList>
    </citation>
    <scope>NUCLEOTIDE SEQUENCE [LARGE SCALE GENOMIC DNA]</scope>
    <source>
        <strain evidence="6">NAU3</strain>
        <tissue evidence="6">Gut</tissue>
    </source>
</reference>
<dbReference type="InterPro" id="IPR000953">
    <property type="entry name" value="Chromo/chromo_shadow_dom"/>
</dbReference>
<dbReference type="InterPro" id="IPR023780">
    <property type="entry name" value="Chromo_domain"/>
</dbReference>
<feature type="domain" description="Chromo" evidence="5">
    <location>
        <begin position="147"/>
        <end position="207"/>
    </location>
</feature>
<dbReference type="Proteomes" id="UP001281761">
    <property type="component" value="Unassembled WGS sequence"/>
</dbReference>
<evidence type="ECO:0000313" key="6">
    <source>
        <dbReference type="EMBL" id="KAK2963911.1"/>
    </source>
</evidence>
<protein>
    <submittedName>
        <fullName evidence="6">Chromodomain-helicase-DNA-binding protein</fullName>
        <ecNumber evidence="6">3.6.4.12</ecNumber>
    </submittedName>
</protein>
<proteinExistence type="predicted"/>
<dbReference type="EMBL" id="JARBJD010000004">
    <property type="protein sequence ID" value="KAK2963911.1"/>
    <property type="molecule type" value="Genomic_DNA"/>
</dbReference>
<evidence type="ECO:0000256" key="1">
    <source>
        <dbReference type="ARBA" id="ARBA00022741"/>
    </source>
</evidence>
<evidence type="ECO:0000313" key="7">
    <source>
        <dbReference type="Proteomes" id="UP001281761"/>
    </source>
</evidence>
<keyword evidence="1" id="KW-0547">Nucleotide-binding</keyword>
<feature type="domain" description="Chromo" evidence="5">
    <location>
        <begin position="230"/>
        <end position="296"/>
    </location>
</feature>
<dbReference type="InterPro" id="IPR038718">
    <property type="entry name" value="SNF2-like_sf"/>
</dbReference>